<feature type="region of interest" description="Disordered" evidence="1">
    <location>
        <begin position="881"/>
        <end position="919"/>
    </location>
</feature>
<evidence type="ECO:0000313" key="2">
    <source>
        <dbReference type="EMBL" id="MBX04217.1"/>
    </source>
</evidence>
<dbReference type="PANTHER" id="PTHR31390:SF4">
    <property type="entry name" value="DUF3527 DOMAIN-CONTAINING PROTEIN"/>
    <property type="match status" value="1"/>
</dbReference>
<proteinExistence type="predicted"/>
<feature type="region of interest" description="Disordered" evidence="1">
    <location>
        <begin position="482"/>
        <end position="501"/>
    </location>
</feature>
<evidence type="ECO:0000256" key="1">
    <source>
        <dbReference type="SAM" id="MobiDB-lite"/>
    </source>
</evidence>
<reference evidence="2" key="1">
    <citation type="submission" date="2018-02" db="EMBL/GenBank/DDBJ databases">
        <title>Rhizophora mucronata_Transcriptome.</title>
        <authorList>
            <person name="Meera S.P."/>
            <person name="Sreeshan A."/>
            <person name="Augustine A."/>
        </authorList>
    </citation>
    <scope>NUCLEOTIDE SEQUENCE</scope>
    <source>
        <tissue evidence="2">Leaf</tissue>
    </source>
</reference>
<dbReference type="InterPro" id="IPR021916">
    <property type="entry name" value="DUF3527"/>
</dbReference>
<protein>
    <submittedName>
        <fullName evidence="2">Uncharacterized protein LOC105133109</fullName>
    </submittedName>
</protein>
<feature type="compositionally biased region" description="Low complexity" evidence="1">
    <location>
        <begin position="132"/>
        <end position="157"/>
    </location>
</feature>
<dbReference type="AlphaFoldDB" id="A0A2P2KEX6"/>
<feature type="region of interest" description="Disordered" evidence="1">
    <location>
        <begin position="120"/>
        <end position="165"/>
    </location>
</feature>
<feature type="compositionally biased region" description="Polar residues" evidence="1">
    <location>
        <begin position="482"/>
        <end position="492"/>
    </location>
</feature>
<dbReference type="Pfam" id="PF12043">
    <property type="entry name" value="DUF3527"/>
    <property type="match status" value="2"/>
</dbReference>
<accession>A0A2P2KEX6</accession>
<dbReference type="EMBL" id="GGEC01023734">
    <property type="protein sequence ID" value="MBX04218.1"/>
    <property type="molecule type" value="Transcribed_RNA"/>
</dbReference>
<dbReference type="PANTHER" id="PTHR31390">
    <property type="entry name" value="EXPRESSED PROTEIN"/>
    <property type="match status" value="1"/>
</dbReference>
<dbReference type="EMBL" id="GGEC01023732">
    <property type="protein sequence ID" value="MBX04216.1"/>
    <property type="molecule type" value="Transcribed_RNA"/>
</dbReference>
<dbReference type="EMBL" id="GGEC01023728">
    <property type="protein sequence ID" value="MBX04212.1"/>
    <property type="molecule type" value="Transcribed_RNA"/>
</dbReference>
<dbReference type="EMBL" id="GGEC01023733">
    <property type="protein sequence ID" value="MBX04217.1"/>
    <property type="molecule type" value="Transcribed_RNA"/>
</dbReference>
<sequence>MEPNLRLKRNWRSKQSLGISEKAVTNKASQIPNLHDRAIPEKPISSYAYLHHENTKYLKDMSAKPSGGDQRQYRKEIEKEELVKYMSNLPNYLERSQSPQDKVLNFGVLDWSRLEKWQSQKNMPHGSHRHSLSSSNTSSPFSTEGSSIHSSRGRSSSPTHQRMHRPSLQFHLISSPRKGHSQVVNSFEEGVGNFLGVKGLHTNTENEKGKFIRTIQPFPENHSVTKLVQQKTKNSDPGIESRIGSMVDGVNCEAPQYVKVKMQTLDIELTDRAEKFQELEAHTVDQNVSQEGEPVVLMPRNIPKSGHSGVPQFSKSTAIGVPMAARSSGMSCAEMSKEVELVGFCSNTPYSCPPPQKSDTKIKQCTDAGNVNSLPESSHRAEHPAKVGIVPSCHRVSQVKQSTMAAATSTSKQSSMRLDQNWNKVAGEKARSTSPFRRLSIGMGKIGKSFVSKDGLSTLPSNLSNDCAKFGLQDARNSFCQDASAGDSQNNTSRARSSPLRRLLDPLWKPKAPLQKDFTLAYKACKSSDGKTDSSIETAEPGMVKTDLTSCQATNASDPLQCKTSASSPFQALLRVAVKNGQPLYTFAVDNKTDILAATMKKLNTSREDDYSCIYTFFSIQEVKKKNGRWINQGGKGRGQDYISNVVAQLKVSGSQFLSLTGQKHMEQSFAREFVLFAVDLQQAERQTLNFQPDDELAAIVVKIPRVINRSTLRDGHQSHKFNDLPQTKFHSTWENIPNQPYVGFQSLINATVILPSGIHSLPSKGGPSSLIQRWRSGGSCDCEGWDLGCKLRILSNQSQLIKKSIPSKGRPMMEKFEFVFQGGEGNQPVFSLVPFKDGIYSVEFSSLLSILQAFSLCIAVIDSKKLGELPESSNLFEERPSLGTMLSQSDGTRAPNGTDKEINPRYVSHPPLSPAGRV</sequence>
<dbReference type="EMBL" id="GGEC01023735">
    <property type="protein sequence ID" value="MBX04219.1"/>
    <property type="molecule type" value="Transcribed_RNA"/>
</dbReference>
<name>A0A2P2KEX6_RHIMU</name>
<organism evidence="2">
    <name type="scientific">Rhizophora mucronata</name>
    <name type="common">Asiatic mangrove</name>
    <dbReference type="NCBI Taxonomy" id="61149"/>
    <lineage>
        <taxon>Eukaryota</taxon>
        <taxon>Viridiplantae</taxon>
        <taxon>Streptophyta</taxon>
        <taxon>Embryophyta</taxon>
        <taxon>Tracheophyta</taxon>
        <taxon>Spermatophyta</taxon>
        <taxon>Magnoliopsida</taxon>
        <taxon>eudicotyledons</taxon>
        <taxon>Gunneridae</taxon>
        <taxon>Pentapetalae</taxon>
        <taxon>rosids</taxon>
        <taxon>fabids</taxon>
        <taxon>Malpighiales</taxon>
        <taxon>Rhizophoraceae</taxon>
        <taxon>Rhizophora</taxon>
    </lineage>
</organism>